<evidence type="ECO:0000256" key="10">
    <source>
        <dbReference type="PROSITE-ProRule" id="PRU00169"/>
    </source>
</evidence>
<evidence type="ECO:0000259" key="11">
    <source>
        <dbReference type="PROSITE" id="PS50045"/>
    </source>
</evidence>
<keyword evidence="6" id="KW-0805">Transcription regulation</keyword>
<dbReference type="InterPro" id="IPR003593">
    <property type="entry name" value="AAA+_ATPase"/>
</dbReference>
<dbReference type="GO" id="GO:0005524">
    <property type="term" value="F:ATP binding"/>
    <property type="evidence" value="ECO:0007669"/>
    <property type="project" value="UniProtKB-KW"/>
</dbReference>
<keyword evidence="9" id="KW-0804">Transcription</keyword>
<sequence>MDERILIVDDEASVGQFLSIMLEREGYKVEAVLSGKEALEKIAENPPQVVLADLRMPEMDGIELLTRIKEEDPRIAVVIMTAYGSLESAVEAMRKGAFDYVMKPFQIEEIKLVIKRAIEERKLREENLELKRRVKQYELKEIVGKNEKFQRVLELAKKVAPTDSTVLIRGESGTGKELIAKAIHNMSPRANNPFIAINMAALPEELLESELFGYTKGAFTGATKNKEGLFKAAEGGTILLDEISEASPRIQVKILRALQEKEITPVGSTKTIKVDVRIIASTNADLEKMVAEGRFREDLYYRLNVVYIHLPPLRERKDDIPLLTNHFLKKYTSLYNLPPKKISDETMKILLEYSWPGNVRELENAIERAVILSEGDVIKPADLPEKIRDRFSVGGVSDQVSLSGL</sequence>
<proteinExistence type="predicted"/>
<dbReference type="Pfam" id="PF00072">
    <property type="entry name" value="Response_reg"/>
    <property type="match status" value="1"/>
</dbReference>
<dbReference type="FunFam" id="3.40.50.2300:FF:000018">
    <property type="entry name" value="DNA-binding transcriptional regulator NtrC"/>
    <property type="match status" value="1"/>
</dbReference>
<dbReference type="PROSITE" id="PS00676">
    <property type="entry name" value="SIGMA54_INTERACT_2"/>
    <property type="match status" value="1"/>
</dbReference>
<feature type="domain" description="Response regulatory" evidence="12">
    <location>
        <begin position="4"/>
        <end position="118"/>
    </location>
</feature>
<keyword evidence="3 10" id="KW-0597">Phosphoprotein</keyword>
<comment type="caution">
    <text evidence="13">The sequence shown here is derived from an EMBL/GenBank/DDBJ whole genome shotgun (WGS) entry which is preliminary data.</text>
</comment>
<dbReference type="InterPro" id="IPR027417">
    <property type="entry name" value="P-loop_NTPase"/>
</dbReference>
<dbReference type="Pfam" id="PF25601">
    <property type="entry name" value="AAA_lid_14"/>
    <property type="match status" value="1"/>
</dbReference>
<evidence type="ECO:0000256" key="8">
    <source>
        <dbReference type="ARBA" id="ARBA00023159"/>
    </source>
</evidence>
<keyword evidence="8" id="KW-0010">Activator</keyword>
<dbReference type="InterPro" id="IPR002078">
    <property type="entry name" value="Sigma_54_int"/>
</dbReference>
<dbReference type="SUPFAM" id="SSF52540">
    <property type="entry name" value="P-loop containing nucleoside triphosphate hydrolases"/>
    <property type="match status" value="1"/>
</dbReference>
<dbReference type="SMART" id="SM00448">
    <property type="entry name" value="REC"/>
    <property type="match status" value="1"/>
</dbReference>
<dbReference type="GO" id="GO:0005737">
    <property type="term" value="C:cytoplasm"/>
    <property type="evidence" value="ECO:0007669"/>
    <property type="project" value="UniProtKB-SubCell"/>
</dbReference>
<dbReference type="PROSITE" id="PS50110">
    <property type="entry name" value="RESPONSE_REGULATORY"/>
    <property type="match status" value="1"/>
</dbReference>
<organism evidence="13">
    <name type="scientific">candidate division WOR-3 bacterium</name>
    <dbReference type="NCBI Taxonomy" id="2052148"/>
    <lineage>
        <taxon>Bacteria</taxon>
        <taxon>Bacteria division WOR-3</taxon>
    </lineage>
</organism>
<keyword evidence="5" id="KW-0067">ATP-binding</keyword>
<keyword evidence="4" id="KW-0547">Nucleotide-binding</keyword>
<dbReference type="Proteomes" id="UP000885931">
    <property type="component" value="Unassembled WGS sequence"/>
</dbReference>
<dbReference type="SUPFAM" id="SSF52172">
    <property type="entry name" value="CheY-like"/>
    <property type="match status" value="1"/>
</dbReference>
<evidence type="ECO:0000256" key="5">
    <source>
        <dbReference type="ARBA" id="ARBA00022840"/>
    </source>
</evidence>
<dbReference type="PANTHER" id="PTHR32071">
    <property type="entry name" value="TRANSCRIPTIONAL REGULATORY PROTEIN"/>
    <property type="match status" value="1"/>
</dbReference>
<dbReference type="CDD" id="cd00009">
    <property type="entry name" value="AAA"/>
    <property type="match status" value="1"/>
</dbReference>
<dbReference type="PROSITE" id="PS00688">
    <property type="entry name" value="SIGMA54_INTERACT_3"/>
    <property type="match status" value="1"/>
</dbReference>
<evidence type="ECO:0000256" key="6">
    <source>
        <dbReference type="ARBA" id="ARBA00023015"/>
    </source>
</evidence>
<dbReference type="Gene3D" id="3.40.50.300">
    <property type="entry name" value="P-loop containing nucleotide triphosphate hydrolases"/>
    <property type="match status" value="1"/>
</dbReference>
<feature type="domain" description="Sigma-54 factor interaction" evidence="11">
    <location>
        <begin position="142"/>
        <end position="371"/>
    </location>
</feature>
<name>A0A7C1BGD2_UNCW3</name>
<dbReference type="GO" id="GO:0003677">
    <property type="term" value="F:DNA binding"/>
    <property type="evidence" value="ECO:0007669"/>
    <property type="project" value="UniProtKB-KW"/>
</dbReference>
<dbReference type="PROSITE" id="PS50045">
    <property type="entry name" value="SIGMA54_INTERACT_4"/>
    <property type="match status" value="1"/>
</dbReference>
<dbReference type="FunFam" id="1.10.8.60:FF:000014">
    <property type="entry name" value="DNA-binding transcriptional regulator NtrC"/>
    <property type="match status" value="1"/>
</dbReference>
<dbReference type="InterPro" id="IPR025662">
    <property type="entry name" value="Sigma_54_int_dom_ATP-bd_1"/>
</dbReference>
<dbReference type="InterPro" id="IPR058031">
    <property type="entry name" value="AAA_lid_NorR"/>
</dbReference>
<comment type="subcellular location">
    <subcellularLocation>
        <location evidence="1">Cytoplasm</location>
    </subcellularLocation>
</comment>
<accession>A0A7C1BGD2</accession>
<dbReference type="InterPro" id="IPR025943">
    <property type="entry name" value="Sigma_54_int_dom_ATP-bd_2"/>
</dbReference>
<dbReference type="AlphaFoldDB" id="A0A7C1BGD2"/>
<keyword evidence="2" id="KW-0963">Cytoplasm</keyword>
<evidence type="ECO:0000256" key="7">
    <source>
        <dbReference type="ARBA" id="ARBA00023125"/>
    </source>
</evidence>
<dbReference type="GO" id="GO:0000160">
    <property type="term" value="P:phosphorelay signal transduction system"/>
    <property type="evidence" value="ECO:0007669"/>
    <property type="project" value="InterPro"/>
</dbReference>
<keyword evidence="7" id="KW-0238">DNA-binding</keyword>
<dbReference type="GO" id="GO:0006355">
    <property type="term" value="P:regulation of DNA-templated transcription"/>
    <property type="evidence" value="ECO:0007669"/>
    <property type="project" value="InterPro"/>
</dbReference>
<gene>
    <name evidence="13" type="ORF">ENG67_01650</name>
</gene>
<evidence type="ECO:0000256" key="3">
    <source>
        <dbReference type="ARBA" id="ARBA00022553"/>
    </source>
</evidence>
<dbReference type="EMBL" id="DRBW01000060">
    <property type="protein sequence ID" value="HDM89892.1"/>
    <property type="molecule type" value="Genomic_DNA"/>
</dbReference>
<protein>
    <submittedName>
        <fullName evidence="13">Sigma-54-dependent Fis family transcriptional regulator</fullName>
    </submittedName>
</protein>
<dbReference type="SMART" id="SM00382">
    <property type="entry name" value="AAA"/>
    <property type="match status" value="1"/>
</dbReference>
<evidence type="ECO:0000313" key="13">
    <source>
        <dbReference type="EMBL" id="HDM89892.1"/>
    </source>
</evidence>
<dbReference type="InterPro" id="IPR011006">
    <property type="entry name" value="CheY-like_superfamily"/>
</dbReference>
<evidence type="ECO:0000256" key="2">
    <source>
        <dbReference type="ARBA" id="ARBA00022490"/>
    </source>
</evidence>
<reference evidence="13" key="1">
    <citation type="journal article" date="2020" name="mSystems">
        <title>Genome- and Community-Level Interaction Insights into Carbon Utilization and Element Cycling Functions of Hydrothermarchaeota in Hydrothermal Sediment.</title>
        <authorList>
            <person name="Zhou Z."/>
            <person name="Liu Y."/>
            <person name="Xu W."/>
            <person name="Pan J."/>
            <person name="Luo Z.H."/>
            <person name="Li M."/>
        </authorList>
    </citation>
    <scope>NUCLEOTIDE SEQUENCE [LARGE SCALE GENOMIC DNA]</scope>
    <source>
        <strain evidence="13">HyVt-237</strain>
    </source>
</reference>
<evidence type="ECO:0000259" key="12">
    <source>
        <dbReference type="PROSITE" id="PS50110"/>
    </source>
</evidence>
<dbReference type="InterPro" id="IPR025944">
    <property type="entry name" value="Sigma_54_int_dom_CS"/>
</dbReference>
<dbReference type="Gene3D" id="1.10.8.60">
    <property type="match status" value="1"/>
</dbReference>
<evidence type="ECO:0000256" key="9">
    <source>
        <dbReference type="ARBA" id="ARBA00023163"/>
    </source>
</evidence>
<feature type="modified residue" description="4-aspartylphosphate" evidence="10">
    <location>
        <position position="53"/>
    </location>
</feature>
<dbReference type="Gene3D" id="3.40.50.2300">
    <property type="match status" value="1"/>
</dbReference>
<dbReference type="FunFam" id="3.40.50.300:FF:000006">
    <property type="entry name" value="DNA-binding transcriptional regulator NtrC"/>
    <property type="match status" value="1"/>
</dbReference>
<feature type="non-terminal residue" evidence="13">
    <location>
        <position position="405"/>
    </location>
</feature>
<dbReference type="InterPro" id="IPR001789">
    <property type="entry name" value="Sig_transdc_resp-reg_receiver"/>
</dbReference>
<evidence type="ECO:0000256" key="1">
    <source>
        <dbReference type="ARBA" id="ARBA00004496"/>
    </source>
</evidence>
<evidence type="ECO:0000256" key="4">
    <source>
        <dbReference type="ARBA" id="ARBA00022741"/>
    </source>
</evidence>
<dbReference type="Pfam" id="PF00158">
    <property type="entry name" value="Sigma54_activat"/>
    <property type="match status" value="1"/>
</dbReference>
<dbReference type="PROSITE" id="PS00675">
    <property type="entry name" value="SIGMA54_INTERACT_1"/>
    <property type="match status" value="1"/>
</dbReference>